<evidence type="ECO:0000313" key="2">
    <source>
        <dbReference type="EMBL" id="RZF42442.1"/>
    </source>
</evidence>
<feature type="compositionally biased region" description="Basic residues" evidence="1">
    <location>
        <begin position="305"/>
        <end position="315"/>
    </location>
</feature>
<feature type="compositionally biased region" description="Basic and acidic residues" evidence="1">
    <location>
        <begin position="346"/>
        <end position="359"/>
    </location>
</feature>
<dbReference type="OrthoDB" id="6628482at2759"/>
<dbReference type="AlphaFoldDB" id="A0A482X9V0"/>
<feature type="compositionally biased region" description="Gly residues" evidence="1">
    <location>
        <begin position="261"/>
        <end position="281"/>
    </location>
</feature>
<proteinExistence type="predicted"/>
<feature type="region of interest" description="Disordered" evidence="1">
    <location>
        <begin position="294"/>
        <end position="665"/>
    </location>
</feature>
<reference evidence="2 3" key="1">
    <citation type="journal article" date="2017" name="Gigascience">
        <title>Genome sequence of the small brown planthopper, Laodelphax striatellus.</title>
        <authorList>
            <person name="Zhu J."/>
            <person name="Jiang F."/>
            <person name="Wang X."/>
            <person name="Yang P."/>
            <person name="Bao Y."/>
            <person name="Zhao W."/>
            <person name="Wang W."/>
            <person name="Lu H."/>
            <person name="Wang Q."/>
            <person name="Cui N."/>
            <person name="Li J."/>
            <person name="Chen X."/>
            <person name="Luo L."/>
            <person name="Yu J."/>
            <person name="Kang L."/>
            <person name="Cui F."/>
        </authorList>
    </citation>
    <scope>NUCLEOTIDE SEQUENCE [LARGE SCALE GENOMIC DNA]</scope>
    <source>
        <strain evidence="2">Lst14</strain>
    </source>
</reference>
<dbReference type="InParanoid" id="A0A482X9V0"/>
<feature type="compositionally biased region" description="Basic and acidic residues" evidence="1">
    <location>
        <begin position="378"/>
        <end position="391"/>
    </location>
</feature>
<gene>
    <name evidence="2" type="ORF">LSTR_LSTR012630</name>
</gene>
<feature type="compositionally biased region" description="Low complexity" evidence="1">
    <location>
        <begin position="557"/>
        <end position="570"/>
    </location>
</feature>
<keyword evidence="3" id="KW-1185">Reference proteome</keyword>
<feature type="compositionally biased region" description="Low complexity" evidence="1">
    <location>
        <begin position="294"/>
        <end position="304"/>
    </location>
</feature>
<protein>
    <submittedName>
        <fullName evidence="2">Uncharacterized protein</fullName>
    </submittedName>
</protein>
<dbReference type="EMBL" id="QKKF02015081">
    <property type="protein sequence ID" value="RZF42442.1"/>
    <property type="molecule type" value="Genomic_DNA"/>
</dbReference>
<feature type="compositionally biased region" description="Low complexity" evidence="1">
    <location>
        <begin position="523"/>
        <end position="550"/>
    </location>
</feature>
<feature type="region of interest" description="Disordered" evidence="1">
    <location>
        <begin position="31"/>
        <end position="52"/>
    </location>
</feature>
<name>A0A482X9V0_LAOST</name>
<feature type="compositionally biased region" description="Polar residues" evidence="1">
    <location>
        <begin position="31"/>
        <end position="45"/>
    </location>
</feature>
<dbReference type="Proteomes" id="UP000291343">
    <property type="component" value="Unassembled WGS sequence"/>
</dbReference>
<dbReference type="STRING" id="195883.A0A482X9V0"/>
<feature type="compositionally biased region" description="Low complexity" evidence="1">
    <location>
        <begin position="396"/>
        <end position="416"/>
    </location>
</feature>
<accession>A0A482X9V0</accession>
<feature type="region of interest" description="Disordered" evidence="1">
    <location>
        <begin position="260"/>
        <end position="281"/>
    </location>
</feature>
<feature type="compositionally biased region" description="Acidic residues" evidence="1">
    <location>
        <begin position="573"/>
        <end position="601"/>
    </location>
</feature>
<dbReference type="SMR" id="A0A482X9V0"/>
<evidence type="ECO:0000313" key="3">
    <source>
        <dbReference type="Proteomes" id="UP000291343"/>
    </source>
</evidence>
<sequence length="665" mass="72129">MTPRSGDVGGRPNQTVEKTVLENYDQATCYKSSGSVSHQTQQTGADSPGETGIDYLNIKFTGVAVDGPDTDDAEPEENTKMALHRLQDMLGVVEKNMLALQTNCSSVSEEVDEIYRRLTKALKDRTEYLRGEVDRYLTTELRNLGTLKQNLEQEISNIGANCDLADKHMQSDGVMVEWDDCELMDAKEIFLKTVDFIRNFELAPVLVNLGCYEGRNQERSHSWGRLAQYRQQEERGCYEGTEPGTVSPLGGRKFGERYARGGVGGGGDRYGEGGGGRYGGGGRGGDYGADYGDSGYDADSARPSARSRLRSRFGRHAGTDQDSDNDTTGTSGRSVRFSEGGPQQVTRERERVLDTEDASKGPLSGITRLYDSPRVMKRIQETQQPKKEPAIKEAVGAQQQQQKQPPQQGKKPPGAQRQISEEDEITKIKRLMKNAPGEPRESTTTAATIQERPGQERVSALKRVGGGGSGTDEESERGTSGGGSAVRTQNEQRKQTTQEQTASSEEEDEEEDDVSALQQQRKTPSTPTRTTPVSSTPASRKSSVSSETSSTARQQQPTVTSPAPKSSAATSKEDEEEDDEEEEESETSSESEETDSEEESAADAKPSSTSSSTAASSSATTSSAKPMSPMEKTDIGPLLARSAQARDTGGTPSTRRNSRDDSYSS</sequence>
<comment type="caution">
    <text evidence="2">The sequence shown here is derived from an EMBL/GenBank/DDBJ whole genome shotgun (WGS) entry which is preliminary data.</text>
</comment>
<feature type="compositionally biased region" description="Low complexity" evidence="1">
    <location>
        <begin position="603"/>
        <end position="624"/>
    </location>
</feature>
<feature type="non-terminal residue" evidence="2">
    <location>
        <position position="665"/>
    </location>
</feature>
<evidence type="ECO:0000256" key="1">
    <source>
        <dbReference type="SAM" id="MobiDB-lite"/>
    </source>
</evidence>
<feature type="compositionally biased region" description="Acidic residues" evidence="1">
    <location>
        <begin position="504"/>
        <end position="514"/>
    </location>
</feature>
<organism evidence="2 3">
    <name type="scientific">Laodelphax striatellus</name>
    <name type="common">Small brown planthopper</name>
    <name type="synonym">Delphax striatella</name>
    <dbReference type="NCBI Taxonomy" id="195883"/>
    <lineage>
        <taxon>Eukaryota</taxon>
        <taxon>Metazoa</taxon>
        <taxon>Ecdysozoa</taxon>
        <taxon>Arthropoda</taxon>
        <taxon>Hexapoda</taxon>
        <taxon>Insecta</taxon>
        <taxon>Pterygota</taxon>
        <taxon>Neoptera</taxon>
        <taxon>Paraneoptera</taxon>
        <taxon>Hemiptera</taxon>
        <taxon>Auchenorrhyncha</taxon>
        <taxon>Fulgoroidea</taxon>
        <taxon>Delphacidae</taxon>
        <taxon>Criomorphinae</taxon>
        <taxon>Laodelphax</taxon>
    </lineage>
</organism>